<dbReference type="EMBL" id="QWVT01000019">
    <property type="protein sequence ID" value="RID84694.1"/>
    <property type="molecule type" value="Genomic_DNA"/>
</dbReference>
<feature type="domain" description="CobQ/CobB/MinD/ParA nucleotide binding" evidence="1">
    <location>
        <begin position="13"/>
        <end position="166"/>
    </location>
</feature>
<sequence>MGGRQPLGTSARITILTGHYGSGKTELAINLAINARKNGEKVAVCDLDIVNPYFRSRDASALFREHSIKLVAPPERLATADLPIIPAEILAVVKDEESRVIIDAGGDKEGAAVLGQFFHEWKDGSLEVLFVLNASRPYVSTLDGALYTVRQIEKASRLTVTGIINNTNLGASTTIKDIQKGQDLSIMLSHKLGKPVKYTFLESSLRIEGSNLEMMSNKMMTMDRYLKLPWE</sequence>
<evidence type="ECO:0000259" key="1">
    <source>
        <dbReference type="Pfam" id="PF01656"/>
    </source>
</evidence>
<gene>
    <name evidence="2" type="ORF">D1970_12490</name>
</gene>
<dbReference type="InterPro" id="IPR027417">
    <property type="entry name" value="P-loop_NTPase"/>
</dbReference>
<protein>
    <recommendedName>
        <fullName evidence="1">CobQ/CobB/MinD/ParA nucleotide binding domain-containing protein</fullName>
    </recommendedName>
</protein>
<organism evidence="2 3">
    <name type="scientific">Mesobacillus zeae</name>
    <dbReference type="NCBI Taxonomy" id="1917180"/>
    <lineage>
        <taxon>Bacteria</taxon>
        <taxon>Bacillati</taxon>
        <taxon>Bacillota</taxon>
        <taxon>Bacilli</taxon>
        <taxon>Bacillales</taxon>
        <taxon>Bacillaceae</taxon>
        <taxon>Mesobacillus</taxon>
    </lineage>
</organism>
<dbReference type="OrthoDB" id="9779501at2"/>
<name>A0A398B5I6_9BACI</name>
<accession>A0A398B5I6</accession>
<dbReference type="Pfam" id="PF01656">
    <property type="entry name" value="CbiA"/>
    <property type="match status" value="1"/>
</dbReference>
<evidence type="ECO:0000313" key="3">
    <source>
        <dbReference type="Proteomes" id="UP000265816"/>
    </source>
</evidence>
<dbReference type="Proteomes" id="UP000265816">
    <property type="component" value="Unassembled WGS sequence"/>
</dbReference>
<reference evidence="2 3" key="1">
    <citation type="submission" date="2018-08" db="EMBL/GenBank/DDBJ databases">
        <title>Bacillus jemisoniae sp. nov., Bacillus chryseoplanitiae sp. nov., Bacillus resnikiae sp. nov., and Bacillus frankliniae sp. nov., isolated from Viking spacecraft and associated surfaces.</title>
        <authorList>
            <person name="Seuylemezian A."/>
            <person name="Vaishampayan P."/>
        </authorList>
    </citation>
    <scope>NUCLEOTIDE SEQUENCE [LARGE SCALE GENOMIC DNA]</scope>
    <source>
        <strain evidence="2 3">JJ-247</strain>
    </source>
</reference>
<proteinExistence type="predicted"/>
<dbReference type="InterPro" id="IPR002586">
    <property type="entry name" value="CobQ/CobB/MinD/ParA_Nub-bd_dom"/>
</dbReference>
<dbReference type="Gene3D" id="3.40.50.300">
    <property type="entry name" value="P-loop containing nucleotide triphosphate hydrolases"/>
    <property type="match status" value="1"/>
</dbReference>
<keyword evidence="3" id="KW-1185">Reference proteome</keyword>
<comment type="caution">
    <text evidence="2">The sequence shown here is derived from an EMBL/GenBank/DDBJ whole genome shotgun (WGS) entry which is preliminary data.</text>
</comment>
<dbReference type="AlphaFoldDB" id="A0A398B5I6"/>
<evidence type="ECO:0000313" key="2">
    <source>
        <dbReference type="EMBL" id="RID84694.1"/>
    </source>
</evidence>
<dbReference type="SUPFAM" id="SSF52540">
    <property type="entry name" value="P-loop containing nucleoside triphosphate hydrolases"/>
    <property type="match status" value="1"/>
</dbReference>